<evidence type="ECO:0000313" key="2">
    <source>
        <dbReference type="Proteomes" id="UP000011554"/>
    </source>
</evidence>
<sequence length="342" mass="36052">MRPITRKLATLFMIFAVVTSGLGTFAGAVAAETTTLAGDGSDHVTGFNASPDDHLEHDLTADNTDFATDGTELALLNITYDGEEYVSVEESIEDTSTASHTFNVTQSALSDLPGDAGQNTTINVTAWGEDANGNETTAATSFDVPITFDSTYAATSVDDDSATIEDIEPGFFASSLDTLSFWSSSSDDTTDLHTYEQTVGVDGDNTTVTVRDETSNGTDAFDDAIGDKSSGDLIYGASASVEGTPVLAFYEGADTDIVNESSTYAVYNGNGVWTFNIGEEHSDKSEVDVYVSSQSYTSVDSFEAADLGSLFIEQASLGVSDLGSGFGYFDTFSSFSLSDLLF</sequence>
<dbReference type="EMBL" id="AOIO01000049">
    <property type="protein sequence ID" value="ELY97146.1"/>
    <property type="molecule type" value="Genomic_DNA"/>
</dbReference>
<reference evidence="1 2" key="1">
    <citation type="journal article" date="2014" name="PLoS Genet.">
        <title>Phylogenetically driven sequencing of extremely halophilic archaea reveals strategies for static and dynamic osmo-response.</title>
        <authorList>
            <person name="Becker E.A."/>
            <person name="Seitzer P.M."/>
            <person name="Tritt A."/>
            <person name="Larsen D."/>
            <person name="Krusor M."/>
            <person name="Yao A.I."/>
            <person name="Wu D."/>
            <person name="Madern D."/>
            <person name="Eisen J.A."/>
            <person name="Darling A.E."/>
            <person name="Facciotti M.T."/>
        </authorList>
    </citation>
    <scope>NUCLEOTIDE SEQUENCE [LARGE SCALE GENOMIC DNA]</scope>
    <source>
        <strain evidence="1 2">DSM 12278</strain>
    </source>
</reference>
<gene>
    <name evidence="1" type="ORF">C481_21196</name>
</gene>
<comment type="caution">
    <text evidence="1">The sequence shown here is derived from an EMBL/GenBank/DDBJ whole genome shotgun (WGS) entry which is preliminary data.</text>
</comment>
<dbReference type="eggNOG" id="ENOG502N5TC">
    <property type="taxonomic scope" value="Archaea"/>
</dbReference>
<dbReference type="AlphaFoldDB" id="M0AFG9"/>
<dbReference type="Proteomes" id="UP000011554">
    <property type="component" value="Unassembled WGS sequence"/>
</dbReference>
<evidence type="ECO:0000313" key="1">
    <source>
        <dbReference type="EMBL" id="ELY97146.1"/>
    </source>
</evidence>
<dbReference type="RefSeq" id="WP_006111378.1">
    <property type="nucleotide sequence ID" value="NZ_AOIO01000049.1"/>
</dbReference>
<name>M0AFG9_NATA1</name>
<organism evidence="1 2">
    <name type="scientific">Natrialba asiatica (strain ATCC 700177 / DSM 12278 / JCM 9576 / FERM P-10747 / NBRC 102637 / 172P1)</name>
    <dbReference type="NCBI Taxonomy" id="29540"/>
    <lineage>
        <taxon>Archaea</taxon>
        <taxon>Methanobacteriati</taxon>
        <taxon>Methanobacteriota</taxon>
        <taxon>Stenosarchaea group</taxon>
        <taxon>Halobacteria</taxon>
        <taxon>Halobacteriales</taxon>
        <taxon>Natrialbaceae</taxon>
        <taxon>Natrialba</taxon>
    </lineage>
</organism>
<dbReference type="PATRIC" id="fig|29540.5.peg.4275"/>
<keyword evidence="2" id="KW-1185">Reference proteome</keyword>
<accession>M0AFG9</accession>
<dbReference type="OrthoDB" id="205919at2157"/>
<proteinExistence type="predicted"/>
<protein>
    <submittedName>
        <fullName evidence="1">Uncharacterized protein</fullName>
    </submittedName>
</protein>